<proteinExistence type="predicted"/>
<comment type="caution">
    <text evidence="2">The sequence shown here is derived from an EMBL/GenBank/DDBJ whole genome shotgun (WGS) entry which is preliminary data.</text>
</comment>
<name>A0ABX0NP48_9BURK</name>
<evidence type="ECO:0008006" key="4">
    <source>
        <dbReference type="Google" id="ProtNLM"/>
    </source>
</evidence>
<reference evidence="2 3" key="1">
    <citation type="submission" date="2019-10" db="EMBL/GenBank/DDBJ databases">
        <title>Taxonomy of Antarctic Massilia spp.: description of Massilia rubra sp. nov., Massilia aquatica sp. nov., Massilia mucilaginosa sp. nov., Massilia frigida sp. nov. isolated from streams, lakes and regoliths.</title>
        <authorList>
            <person name="Holochova P."/>
            <person name="Sedlacek I."/>
            <person name="Kralova S."/>
            <person name="Maslanova I."/>
            <person name="Busse H.-J."/>
            <person name="Stankova E."/>
            <person name="Vrbovska V."/>
            <person name="Kovarovic V."/>
            <person name="Bartak M."/>
            <person name="Svec P."/>
            <person name="Pantucek R."/>
        </authorList>
    </citation>
    <scope>NUCLEOTIDE SEQUENCE [LARGE SCALE GENOMIC DNA]</scope>
    <source>
        <strain evidence="2 3">CCM 8733</strain>
    </source>
</reference>
<accession>A0ABX0NP48</accession>
<dbReference type="RefSeq" id="WP_166871389.1">
    <property type="nucleotide sequence ID" value="NZ_WHJH01000004.1"/>
</dbReference>
<feature type="region of interest" description="Disordered" evidence="1">
    <location>
        <begin position="130"/>
        <end position="160"/>
    </location>
</feature>
<feature type="region of interest" description="Disordered" evidence="1">
    <location>
        <begin position="232"/>
        <end position="262"/>
    </location>
</feature>
<keyword evidence="3" id="KW-1185">Reference proteome</keyword>
<dbReference type="EMBL" id="WHJH01000004">
    <property type="protein sequence ID" value="NHZ88545.1"/>
    <property type="molecule type" value="Genomic_DNA"/>
</dbReference>
<organism evidence="2 3">
    <name type="scientific">Massilia mucilaginosa</name>
    <dbReference type="NCBI Taxonomy" id="2609282"/>
    <lineage>
        <taxon>Bacteria</taxon>
        <taxon>Pseudomonadati</taxon>
        <taxon>Pseudomonadota</taxon>
        <taxon>Betaproteobacteria</taxon>
        <taxon>Burkholderiales</taxon>
        <taxon>Oxalobacteraceae</taxon>
        <taxon>Telluria group</taxon>
        <taxon>Massilia</taxon>
    </lineage>
</organism>
<evidence type="ECO:0000256" key="1">
    <source>
        <dbReference type="SAM" id="MobiDB-lite"/>
    </source>
</evidence>
<protein>
    <recommendedName>
        <fullName evidence="4">Transmembrane protein</fullName>
    </recommendedName>
</protein>
<dbReference type="Proteomes" id="UP000609726">
    <property type="component" value="Unassembled WGS sequence"/>
</dbReference>
<gene>
    <name evidence="2" type="ORF">F2P45_05835</name>
</gene>
<evidence type="ECO:0000313" key="3">
    <source>
        <dbReference type="Proteomes" id="UP000609726"/>
    </source>
</evidence>
<evidence type="ECO:0000313" key="2">
    <source>
        <dbReference type="EMBL" id="NHZ88545.1"/>
    </source>
</evidence>
<feature type="compositionally biased region" description="Low complexity" evidence="1">
    <location>
        <begin position="246"/>
        <end position="260"/>
    </location>
</feature>
<sequence>MMASENFEQVLAAAQAGESLHPAWKKLVRTQFFVAVLAPADGDAGYTLHLPQGARAILMSEVRERLADAEGSLLVALPGADVVRMVPHGVGLAVTLSEQVFEIAASRVAWIGKSIEATLLKAAQARAAATPPAAPDPASASDPTPAAAAPYAPAAPQKTAPAAGRLPVLEPMPAGAYEDLVFVDEDPPPPTVPLLDRIGRKRALAYGLPLLAAAGLAGQALMRAMAERPRSAQAFGGSGDGATRDAGPAGAARKGGAPLASQVWTSPDGALTIEFPGKPDEDAVRANMLERMGAVRMRQFSASAHSESYRLQVLDLGTAPDDPEAAMLKLQATLLGHNDVLTVPPMELIFKGYPGRDIKAGQRLIRMVVVGSTAYIATADADAAPASMARAGAFIGSLALTQ</sequence>